<dbReference type="EMBL" id="JAZHOG010000008">
    <property type="protein sequence ID" value="MEJ8568607.1"/>
    <property type="molecule type" value="Genomic_DNA"/>
</dbReference>
<accession>A0AAW9R9W4</accession>
<comment type="caution">
    <text evidence="1">The sequence shown here is derived from an EMBL/GenBank/DDBJ whole genome shotgun (WGS) entry which is preliminary data.</text>
</comment>
<gene>
    <name evidence="1" type="ORF">V3330_13325</name>
</gene>
<protein>
    <submittedName>
        <fullName evidence="1">Uncharacterized protein</fullName>
    </submittedName>
</protein>
<dbReference type="Proteomes" id="UP001359886">
    <property type="component" value="Unassembled WGS sequence"/>
</dbReference>
<evidence type="ECO:0000313" key="2">
    <source>
        <dbReference type="Proteomes" id="UP001359886"/>
    </source>
</evidence>
<keyword evidence="2" id="KW-1185">Reference proteome</keyword>
<sequence>MEKFNPALARSVPALILLAEITATSTVMGRLERGFAGQMAALGVFFLAKSTWIFRQINCLSWSDPVGF</sequence>
<proteinExistence type="predicted"/>
<organism evidence="1 2">
    <name type="scientific">Elongatibacter sediminis</name>
    <dbReference type="NCBI Taxonomy" id="3119006"/>
    <lineage>
        <taxon>Bacteria</taxon>
        <taxon>Pseudomonadati</taxon>
        <taxon>Pseudomonadota</taxon>
        <taxon>Gammaproteobacteria</taxon>
        <taxon>Chromatiales</taxon>
        <taxon>Wenzhouxiangellaceae</taxon>
        <taxon>Elongatibacter</taxon>
    </lineage>
</organism>
<dbReference type="RefSeq" id="WP_354695927.1">
    <property type="nucleotide sequence ID" value="NZ_JAZHOG010000008.1"/>
</dbReference>
<name>A0AAW9R9W4_9GAMM</name>
<dbReference type="AlphaFoldDB" id="A0AAW9R9W4"/>
<reference evidence="1 2" key="1">
    <citation type="submission" date="2024-02" db="EMBL/GenBank/DDBJ databases">
        <title>A novel Wenzhouxiangellaceae bacterium, isolated from coastal sediments.</title>
        <authorList>
            <person name="Du Z.-J."/>
            <person name="Ye Y.-Q."/>
            <person name="Zhang X.-Y."/>
        </authorList>
    </citation>
    <scope>NUCLEOTIDE SEQUENCE [LARGE SCALE GENOMIC DNA]</scope>
    <source>
        <strain evidence="1 2">CH-27</strain>
    </source>
</reference>
<evidence type="ECO:0000313" key="1">
    <source>
        <dbReference type="EMBL" id="MEJ8568607.1"/>
    </source>
</evidence>